<keyword evidence="3" id="KW-1185">Reference proteome</keyword>
<accession>Q2Z0X5</accession>
<dbReference type="KEGG" id="vg:5176783"/>
<feature type="compositionally biased region" description="Polar residues" evidence="1">
    <location>
        <begin position="1"/>
        <end position="11"/>
    </location>
</feature>
<proteinExistence type="predicted"/>
<feature type="region of interest" description="Disordered" evidence="1">
    <location>
        <begin position="1"/>
        <end position="22"/>
    </location>
</feature>
<reference evidence="2 3" key="1">
    <citation type="journal article" date="2002" name="Genetika">
        <title>Phenogenetic characterization of a group of giant Phi KZ-like bacteriophages of Pseudomonas aeruginosa].</title>
        <authorList>
            <person name="Burkal'tseva M.V."/>
            <person name="Krylov V.N."/>
            <person name="Pleteneva E.A."/>
            <person name="Shaburova O.V."/>
            <person name="Krylov S.V."/>
            <person name="Volckaert G."/>
            <person name="Sykilinda N.N."/>
            <person name="Kurochkina L.P."/>
            <person name="Mesyanzhinov V.V."/>
        </authorList>
    </citation>
    <scope>NUCLEOTIDE SEQUENCE [LARGE SCALE GENOMIC DNA]</scope>
</reference>
<dbReference type="EMBL" id="AJ697969">
    <property type="protein sequence ID" value="CAG27200.1"/>
    <property type="molecule type" value="Genomic_DNA"/>
</dbReference>
<dbReference type="GeneID" id="5176783"/>
<evidence type="ECO:0008006" key="4">
    <source>
        <dbReference type="Google" id="ProtNLM"/>
    </source>
</evidence>
<dbReference type="OrthoDB" id="6895at10239"/>
<dbReference type="Proteomes" id="UP000001239">
    <property type="component" value="Segment"/>
</dbReference>
<dbReference type="RefSeq" id="YP_418139.1">
    <property type="nucleotide sequence ID" value="NC_007623.1"/>
</dbReference>
<dbReference type="Pfam" id="PF23838">
    <property type="entry name" value="DUF7208"/>
    <property type="match status" value="1"/>
</dbReference>
<reference evidence="2 3" key="2">
    <citation type="journal article" date="2003" name="Res. Microbiol.">
        <title>Myoviridae bacteriophages of Pseudomonas aeruginosa: a long and complex evolutionary pathway.</title>
        <authorList>
            <person name="Krylov V.N."/>
            <person name="Pleteneva E.A."/>
            <person name="Bourkalsteva M.V."/>
            <person name="Shaburova O.V."/>
            <person name="Volckaert G."/>
            <person name="Sykilinda N.N."/>
            <person name="Kurochkina L.P."/>
            <person name="Mesyanzhinov V.V."/>
        </authorList>
    </citation>
    <scope>NUCLEOTIDE SEQUENCE [LARGE SCALE GENOMIC DNA]</scope>
</reference>
<protein>
    <recommendedName>
        <fullName evidence="4">Virion structural protein</fullName>
    </recommendedName>
</protein>
<organism evidence="2 3">
    <name type="scientific">Pseudomonas phage EL</name>
    <dbReference type="NCBI Taxonomy" id="273133"/>
    <lineage>
        <taxon>Viruses</taxon>
        <taxon>Duplodnaviria</taxon>
        <taxon>Heunggongvirae</taxon>
        <taxon>Uroviricota</taxon>
        <taxon>Caudoviricetes</taxon>
        <taxon>Chimalliviridae</taxon>
        <taxon>Elvirus</taxon>
        <taxon>Elvirus EL</taxon>
    </lineage>
</organism>
<reference evidence="2 3" key="4">
    <citation type="journal article" date="2005" name="J. Mol. Biol.">
        <title>Genome comparison of Pseudomonas aeruginosa large phages.</title>
        <authorList>
            <person name="Hertveldt K."/>
            <person name="Lavigne R."/>
            <person name="Pleteneva E."/>
            <person name="Sernova N."/>
            <person name="Kurochkina L."/>
            <person name="Korchevskii R."/>
            <person name="Robben J."/>
            <person name="Mesyanzhinov V."/>
            <person name="Krylov V.N."/>
            <person name="Volckaert G."/>
        </authorList>
    </citation>
    <scope>NUCLEOTIDE SEQUENCE</scope>
</reference>
<reference evidence="2 3" key="3">
    <citation type="journal article" date="2004" name="Bioinformatics">
        <title>PHIRE, a deterministic approach to reveal regulatory elements in bacteriophage genomes.</title>
        <authorList>
            <person name="Lavigne R."/>
            <person name="Sun W.D."/>
            <person name="Volckaert G."/>
        </authorList>
    </citation>
    <scope>NUCLEOTIDE SEQUENCE [LARGE SCALE GENOMIC DNA]</scope>
</reference>
<evidence type="ECO:0000313" key="2">
    <source>
        <dbReference type="EMBL" id="CAG27200.1"/>
    </source>
</evidence>
<sequence>MALSANELQDQNRSEVPAQTTTNTSMGNLIAKCIVTGQPITIPKYTTLNEHYGILAEESLGSKNSRDFYLKYFGIGVRGSNCDGKDSRGVSRLKVNQHQPIDMNLFTAVPFIARPLDAPLDNLNREKFRMRTVEARNGIPYEFYWLKLVNFDNYNPTENKITRDPVTGLEDVKPYIHRKDDLDNPQPVDFTSEGNIPVSNEYINSSAILDCSLTQSDLREISQACKIYYGDAGYASINEVGVAYGIDTQFRGEIAGGATIQYTEVMSAVFAHYMTERDGRNALSNIKIQLAFDHGASAPMLLHTNSTQPPTGQGN</sequence>
<dbReference type="InterPro" id="IPR055632">
    <property type="entry name" value="DUF7208"/>
</dbReference>
<name>Q2Z0X5_9CAUD</name>
<evidence type="ECO:0000313" key="3">
    <source>
        <dbReference type="Proteomes" id="UP000001239"/>
    </source>
</evidence>
<evidence type="ECO:0000256" key="1">
    <source>
        <dbReference type="SAM" id="MobiDB-lite"/>
    </source>
</evidence>